<dbReference type="OrthoDB" id="444945at2759"/>
<reference evidence="8 9" key="1">
    <citation type="journal article" date="2016" name="Mol. Biol. Evol.">
        <title>Comparative Genomics of Early-Diverging Mushroom-Forming Fungi Provides Insights into the Origins of Lignocellulose Decay Capabilities.</title>
        <authorList>
            <person name="Nagy L.G."/>
            <person name="Riley R."/>
            <person name="Tritt A."/>
            <person name="Adam C."/>
            <person name="Daum C."/>
            <person name="Floudas D."/>
            <person name="Sun H."/>
            <person name="Yadav J.S."/>
            <person name="Pangilinan J."/>
            <person name="Larsson K.H."/>
            <person name="Matsuura K."/>
            <person name="Barry K."/>
            <person name="Labutti K."/>
            <person name="Kuo R."/>
            <person name="Ohm R.A."/>
            <person name="Bhattacharya S.S."/>
            <person name="Shirouzu T."/>
            <person name="Yoshinaga Y."/>
            <person name="Martin F.M."/>
            <person name="Grigoriev I.V."/>
            <person name="Hibbett D.S."/>
        </authorList>
    </citation>
    <scope>NUCLEOTIDE SEQUENCE [LARGE SCALE GENOMIC DNA]</scope>
    <source>
        <strain evidence="8 9">HHB12733</strain>
    </source>
</reference>
<dbReference type="GO" id="GO:0051239">
    <property type="term" value="P:regulation of multicellular organismal process"/>
    <property type="evidence" value="ECO:0007669"/>
    <property type="project" value="UniProtKB-ARBA"/>
</dbReference>
<protein>
    <submittedName>
        <fullName evidence="8">p-loop containing nucleoside triphosphate hydrolase protein</fullName>
    </submittedName>
</protein>
<sequence length="490" mass="53090">MAKPNGKRKVKGIPQPKALKKDPGVPKIIFGRQSQVKHVEVIPTYHESSTMNPSEASSSYIADATLGRVDNSLKAYMREFRKVLDLSDVIIQVLDARDPLGSRSRLVETAVRSNAAEGKRLVLVMNKIDLVPRDNVQSWLKYLRHDFPTVAFKSSTQEQRSNLGQKRGAISGGDPSSECLGADSLVQLLKNYSRSQNLKTSVTVGVVGFPNVGKSSLINSLKRSRVCGVAATPGHTRVAQEVILDKNVKLLDCPGIVFATGNDLYGAESNETTGRNEAEVLLRNVVKVELVEDPITPIGVILSRCKPEYIQHLYQIPLFKDVNEFLIMLALSRGRLGKGGKPDLDAAARTVLRDWNTGKISYHTEPPKVHPSSKPSDVPVQATFGTTTSTDVGQASIVKEWGTAFDLAGLLDEADKEVFVGGAPMVQEEEVLGDAASVSTQLITAPTAVTPSSVLFLDPDSRLTMSLAVLRCLPESGNGQLPSIRTKMSV</sequence>
<dbReference type="InterPro" id="IPR030378">
    <property type="entry name" value="G_CP_dom"/>
</dbReference>
<keyword evidence="9" id="KW-1185">Reference proteome</keyword>
<dbReference type="FunFam" id="3.40.50.300:FF:000571">
    <property type="entry name" value="Guanine nucleotide-binding protein-like NSN1"/>
    <property type="match status" value="1"/>
</dbReference>
<evidence type="ECO:0000256" key="2">
    <source>
        <dbReference type="ARBA" id="ARBA00022741"/>
    </source>
</evidence>
<keyword evidence="3" id="KW-0175">Coiled coil</keyword>
<accession>A0A165EVA4</accession>
<evidence type="ECO:0000256" key="1">
    <source>
        <dbReference type="ARBA" id="ARBA00004604"/>
    </source>
</evidence>
<dbReference type="InterPro" id="IPR023179">
    <property type="entry name" value="GTP-bd_ortho_bundle_sf"/>
</dbReference>
<evidence type="ECO:0000256" key="3">
    <source>
        <dbReference type="ARBA" id="ARBA00023054"/>
    </source>
</evidence>
<proteinExistence type="predicted"/>
<dbReference type="Gene3D" id="3.40.50.300">
    <property type="entry name" value="P-loop containing nucleotide triphosphate hydrolases"/>
    <property type="match status" value="1"/>
</dbReference>
<keyword evidence="8" id="KW-0378">Hydrolase</keyword>
<dbReference type="Pfam" id="PF01926">
    <property type="entry name" value="MMR_HSR1"/>
    <property type="match status" value="1"/>
</dbReference>
<dbReference type="Gene3D" id="1.10.1580.10">
    <property type="match status" value="1"/>
</dbReference>
<dbReference type="InParanoid" id="A0A165EVA4"/>
<dbReference type="PANTHER" id="PTHR11089:SF30">
    <property type="entry name" value="GUANINE NUCLEOTIDE-BINDING PROTEIN-LIKE 3 HOMOLOG"/>
    <property type="match status" value="1"/>
</dbReference>
<keyword evidence="5" id="KW-0539">Nucleus</keyword>
<evidence type="ECO:0000259" key="7">
    <source>
        <dbReference type="PROSITE" id="PS51721"/>
    </source>
</evidence>
<feature type="compositionally biased region" description="Basic residues" evidence="6">
    <location>
        <begin position="1"/>
        <end position="11"/>
    </location>
</feature>
<name>A0A165EVA4_9BASI</name>
<dbReference type="InterPro" id="IPR050755">
    <property type="entry name" value="TRAFAC_YlqF/YawG_RiboMat"/>
</dbReference>
<evidence type="ECO:0000313" key="8">
    <source>
        <dbReference type="EMBL" id="KZT55593.1"/>
    </source>
</evidence>
<evidence type="ECO:0000256" key="4">
    <source>
        <dbReference type="ARBA" id="ARBA00023134"/>
    </source>
</evidence>
<keyword evidence="4" id="KW-0342">GTP-binding</keyword>
<dbReference type="EMBL" id="KV423992">
    <property type="protein sequence ID" value="KZT55593.1"/>
    <property type="molecule type" value="Genomic_DNA"/>
</dbReference>
<comment type="subcellular location">
    <subcellularLocation>
        <location evidence="1">Nucleus</location>
        <location evidence="1">Nucleolus</location>
    </subcellularLocation>
</comment>
<dbReference type="STRING" id="1353952.A0A165EVA4"/>
<evidence type="ECO:0000256" key="5">
    <source>
        <dbReference type="ARBA" id="ARBA00023242"/>
    </source>
</evidence>
<dbReference type="PANTHER" id="PTHR11089">
    <property type="entry name" value="GTP-BINDING PROTEIN-RELATED"/>
    <property type="match status" value="1"/>
</dbReference>
<dbReference type="Proteomes" id="UP000076842">
    <property type="component" value="Unassembled WGS sequence"/>
</dbReference>
<dbReference type="PRINTS" id="PR00326">
    <property type="entry name" value="GTP1OBG"/>
</dbReference>
<dbReference type="AlphaFoldDB" id="A0A165EVA4"/>
<feature type="region of interest" description="Disordered" evidence="6">
    <location>
        <begin position="1"/>
        <end position="21"/>
    </location>
</feature>
<dbReference type="PROSITE" id="PS51721">
    <property type="entry name" value="G_CP"/>
    <property type="match status" value="1"/>
</dbReference>
<keyword evidence="2" id="KW-0547">Nucleotide-binding</keyword>
<dbReference type="GO" id="GO:0016787">
    <property type="term" value="F:hydrolase activity"/>
    <property type="evidence" value="ECO:0007669"/>
    <property type="project" value="UniProtKB-KW"/>
</dbReference>
<dbReference type="InterPro" id="IPR006073">
    <property type="entry name" value="GTP-bd"/>
</dbReference>
<dbReference type="SUPFAM" id="SSF52540">
    <property type="entry name" value="P-loop containing nucleoside triphosphate hydrolases"/>
    <property type="match status" value="2"/>
</dbReference>
<dbReference type="InterPro" id="IPR027417">
    <property type="entry name" value="P-loop_NTPase"/>
</dbReference>
<dbReference type="GO" id="GO:0005730">
    <property type="term" value="C:nucleolus"/>
    <property type="evidence" value="ECO:0007669"/>
    <property type="project" value="UniProtKB-SubCell"/>
</dbReference>
<gene>
    <name evidence="8" type="ORF">CALCODRAFT_455378</name>
</gene>
<dbReference type="FunFam" id="1.10.1580.10:FF:000002">
    <property type="entry name" value="Guanine nucleotide-binding protein-like 3 (nucleolar)-like"/>
    <property type="match status" value="1"/>
</dbReference>
<feature type="domain" description="CP-type G" evidence="7">
    <location>
        <begin position="77"/>
        <end position="259"/>
    </location>
</feature>
<evidence type="ECO:0000256" key="6">
    <source>
        <dbReference type="SAM" id="MobiDB-lite"/>
    </source>
</evidence>
<dbReference type="GO" id="GO:0005525">
    <property type="term" value="F:GTP binding"/>
    <property type="evidence" value="ECO:0007669"/>
    <property type="project" value="UniProtKB-KW"/>
</dbReference>
<evidence type="ECO:0000313" key="9">
    <source>
        <dbReference type="Proteomes" id="UP000076842"/>
    </source>
</evidence>
<dbReference type="GO" id="GO:0050793">
    <property type="term" value="P:regulation of developmental process"/>
    <property type="evidence" value="ECO:0007669"/>
    <property type="project" value="UniProtKB-ARBA"/>
</dbReference>
<organism evidence="8 9">
    <name type="scientific">Calocera cornea HHB12733</name>
    <dbReference type="NCBI Taxonomy" id="1353952"/>
    <lineage>
        <taxon>Eukaryota</taxon>
        <taxon>Fungi</taxon>
        <taxon>Dikarya</taxon>
        <taxon>Basidiomycota</taxon>
        <taxon>Agaricomycotina</taxon>
        <taxon>Dacrymycetes</taxon>
        <taxon>Dacrymycetales</taxon>
        <taxon>Dacrymycetaceae</taxon>
        <taxon>Calocera</taxon>
    </lineage>
</organism>
<dbReference type="CDD" id="cd04178">
    <property type="entry name" value="Nucleostemin_like"/>
    <property type="match status" value="1"/>
</dbReference>